<name>A0A9P8LI27_9PEZI</name>
<accession>A0A9P8LI27</accession>
<keyword evidence="3" id="KW-1185">Reference proteome</keyword>
<feature type="domain" description="Heterokaryon incompatibility" evidence="1">
    <location>
        <begin position="28"/>
        <end position="143"/>
    </location>
</feature>
<gene>
    <name evidence="2" type="ORF">GP486_000886</name>
</gene>
<dbReference type="InterPro" id="IPR052895">
    <property type="entry name" value="HetReg/Transcr_Mod"/>
</dbReference>
<dbReference type="Proteomes" id="UP000750711">
    <property type="component" value="Unassembled WGS sequence"/>
</dbReference>
<dbReference type="AlphaFoldDB" id="A0A9P8LI27"/>
<evidence type="ECO:0000313" key="3">
    <source>
        <dbReference type="Proteomes" id="UP000750711"/>
    </source>
</evidence>
<comment type="caution">
    <text evidence="2">The sequence shown here is derived from an EMBL/GenBank/DDBJ whole genome shotgun (WGS) entry which is preliminary data.</text>
</comment>
<evidence type="ECO:0000313" key="2">
    <source>
        <dbReference type="EMBL" id="KAH0565722.1"/>
    </source>
</evidence>
<proteinExistence type="predicted"/>
<dbReference type="PANTHER" id="PTHR24148:SF64">
    <property type="entry name" value="HETEROKARYON INCOMPATIBILITY DOMAIN-CONTAINING PROTEIN"/>
    <property type="match status" value="1"/>
</dbReference>
<reference evidence="2" key="1">
    <citation type="submission" date="2021-03" db="EMBL/GenBank/DDBJ databases">
        <title>Comparative genomics and phylogenomic investigation of the class Geoglossomycetes provide insights into ecological specialization and systematics.</title>
        <authorList>
            <person name="Melie T."/>
            <person name="Pirro S."/>
            <person name="Miller A.N."/>
            <person name="Quandt A."/>
        </authorList>
    </citation>
    <scope>NUCLEOTIDE SEQUENCE</scope>
    <source>
        <strain evidence="2">CAQ_001_2017</strain>
    </source>
</reference>
<protein>
    <recommendedName>
        <fullName evidence="1">Heterokaryon incompatibility domain-containing protein</fullName>
    </recommendedName>
</protein>
<dbReference type="Pfam" id="PF06985">
    <property type="entry name" value="HET"/>
    <property type="match status" value="1"/>
</dbReference>
<dbReference type="InterPro" id="IPR010730">
    <property type="entry name" value="HET"/>
</dbReference>
<dbReference type="EMBL" id="JAGHQM010000066">
    <property type="protein sequence ID" value="KAH0565722.1"/>
    <property type="molecule type" value="Genomic_DNA"/>
</dbReference>
<organism evidence="2 3">
    <name type="scientific">Trichoglossum hirsutum</name>
    <dbReference type="NCBI Taxonomy" id="265104"/>
    <lineage>
        <taxon>Eukaryota</taxon>
        <taxon>Fungi</taxon>
        <taxon>Dikarya</taxon>
        <taxon>Ascomycota</taxon>
        <taxon>Pezizomycotina</taxon>
        <taxon>Geoglossomycetes</taxon>
        <taxon>Geoglossales</taxon>
        <taxon>Geoglossaceae</taxon>
        <taxon>Trichoglossum</taxon>
    </lineage>
</organism>
<evidence type="ECO:0000259" key="1">
    <source>
        <dbReference type="Pfam" id="PF06985"/>
    </source>
</evidence>
<dbReference type="Pfam" id="PF26639">
    <property type="entry name" value="Het-6_barrel"/>
    <property type="match status" value="1"/>
</dbReference>
<dbReference type="PANTHER" id="PTHR24148">
    <property type="entry name" value="ANKYRIN REPEAT DOMAIN-CONTAINING PROTEIN 39 HOMOLOG-RELATED"/>
    <property type="match status" value="1"/>
</dbReference>
<sequence>MIGQDFCGSISSQIKTFSKFFQTLLASVNQSDNSERVEQLNQIRKIYQNAKTVLIWLGPDTREHQAKVAVDSILIISNFLCRILGTTVSDLSSTDDVYQDIVFKNREHLPLPNECEFSTDTMWESLIWFYSRSYFTRVWIIQEINANKERWVHCGHQRIEWDRVELVAGYLIMETAFSKRFGFTRAYCWWAAIVRTERIRQPKYWLSMLYFASNFSCTDTRDVIYALWGLMTASDGTKLLEPDYSKSIVEVCRDTVEAAFVDFKNTNVLLYVTGNESPSWVPRWDRPMLFRNPFRSGKALPWRPAGETKPIWNIDKDLNILSLSGFVIDPIKFAESYDESFFRNAMTESDEGRSTLKQVWQQILKTVKSGSQIPFSASALAAAATSFSFGLDEESNPADESRLMRNFVAYLKNALGEETYDKYIPSGWSEEPSYGDGYAFDKPVWNFKYPESSFFITEGRLMGCCISTTKPGDMVCVALGSTYPFVLRPDGDHFLIRGYAYVHGIMHGEQRYSQEQVFKIR</sequence>